<evidence type="ECO:0000256" key="4">
    <source>
        <dbReference type="ARBA" id="ARBA00012297"/>
    </source>
</evidence>
<feature type="signal peptide" evidence="10">
    <location>
        <begin position="1"/>
        <end position="21"/>
    </location>
</feature>
<dbReference type="EC" id="1.10.3.2" evidence="4"/>
<evidence type="ECO:0000256" key="8">
    <source>
        <dbReference type="ARBA" id="ARBA00023180"/>
    </source>
</evidence>
<protein>
    <recommendedName>
        <fullName evidence="4">laccase</fullName>
        <ecNumber evidence="4">1.10.3.2</ecNumber>
    </recommendedName>
</protein>
<feature type="chain" id="PRO_5025612426" description="laccase" evidence="10">
    <location>
        <begin position="22"/>
        <end position="602"/>
    </location>
</feature>
<evidence type="ECO:0000256" key="1">
    <source>
        <dbReference type="ARBA" id="ARBA00000349"/>
    </source>
</evidence>
<dbReference type="InterPro" id="IPR011706">
    <property type="entry name" value="Cu-oxidase_C"/>
</dbReference>
<dbReference type="RefSeq" id="XP_033675639.1">
    <property type="nucleotide sequence ID" value="XM_033831307.1"/>
</dbReference>
<dbReference type="GO" id="GO:0052716">
    <property type="term" value="F:hydroquinone:oxygen oxidoreductase activity"/>
    <property type="evidence" value="ECO:0007669"/>
    <property type="project" value="UniProtKB-EC"/>
</dbReference>
<evidence type="ECO:0000313" key="15">
    <source>
        <dbReference type="Proteomes" id="UP000800094"/>
    </source>
</evidence>
<feature type="domain" description="Plastocyanin-like" evidence="12">
    <location>
        <begin position="431"/>
        <end position="551"/>
    </location>
</feature>
<dbReference type="InterPro" id="IPR045087">
    <property type="entry name" value="Cu-oxidase_fam"/>
</dbReference>
<keyword evidence="8" id="KW-0325">Glycoprotein</keyword>
<evidence type="ECO:0000256" key="5">
    <source>
        <dbReference type="ARBA" id="ARBA00022723"/>
    </source>
</evidence>
<keyword evidence="7" id="KW-0186">Copper</keyword>
<dbReference type="PROSITE" id="PS00079">
    <property type="entry name" value="MULTICOPPER_OXIDASE1"/>
    <property type="match status" value="1"/>
</dbReference>
<dbReference type="PROSITE" id="PS00080">
    <property type="entry name" value="MULTICOPPER_OXIDASE2"/>
    <property type="match status" value="1"/>
</dbReference>
<gene>
    <name evidence="14" type="ORF">BU26DRAFT_535790</name>
</gene>
<dbReference type="PANTHER" id="PTHR11709:SF87">
    <property type="entry name" value="LACCASE"/>
    <property type="match status" value="1"/>
</dbReference>
<evidence type="ECO:0000256" key="10">
    <source>
        <dbReference type="SAM" id="SignalP"/>
    </source>
</evidence>
<dbReference type="Pfam" id="PF07732">
    <property type="entry name" value="Cu-oxidase_3"/>
    <property type="match status" value="1"/>
</dbReference>
<comment type="similarity">
    <text evidence="3">Belongs to the multicopper oxidase family.</text>
</comment>
<keyword evidence="6" id="KW-0560">Oxidoreductase</keyword>
<evidence type="ECO:0000256" key="6">
    <source>
        <dbReference type="ARBA" id="ARBA00023002"/>
    </source>
</evidence>
<evidence type="ECO:0000259" key="13">
    <source>
        <dbReference type="Pfam" id="PF07732"/>
    </source>
</evidence>
<dbReference type="Proteomes" id="UP000800094">
    <property type="component" value="Unassembled WGS sequence"/>
</dbReference>
<keyword evidence="5" id="KW-0479">Metal-binding</keyword>
<dbReference type="InterPro" id="IPR008972">
    <property type="entry name" value="Cupredoxin"/>
</dbReference>
<evidence type="ECO:0000256" key="3">
    <source>
        <dbReference type="ARBA" id="ARBA00010609"/>
    </source>
</evidence>
<evidence type="ECO:0000256" key="2">
    <source>
        <dbReference type="ARBA" id="ARBA00001935"/>
    </source>
</evidence>
<evidence type="ECO:0000256" key="9">
    <source>
        <dbReference type="ARBA" id="ARBA00023185"/>
    </source>
</evidence>
<dbReference type="CDD" id="cd13880">
    <property type="entry name" value="CuRO_2_MaLCC_like"/>
    <property type="match status" value="1"/>
</dbReference>
<keyword evidence="15" id="KW-1185">Reference proteome</keyword>
<evidence type="ECO:0000313" key="14">
    <source>
        <dbReference type="EMBL" id="KAF2240635.1"/>
    </source>
</evidence>
<evidence type="ECO:0000259" key="11">
    <source>
        <dbReference type="Pfam" id="PF00394"/>
    </source>
</evidence>
<dbReference type="EMBL" id="ML987216">
    <property type="protein sequence ID" value="KAF2240635.1"/>
    <property type="molecule type" value="Genomic_DNA"/>
</dbReference>
<dbReference type="CDD" id="cd13901">
    <property type="entry name" value="CuRO_3_MaLCC_like"/>
    <property type="match status" value="1"/>
</dbReference>
<dbReference type="AlphaFoldDB" id="A0A6A6HR58"/>
<accession>A0A6A6HR58</accession>
<proteinExistence type="inferred from homology"/>
<feature type="domain" description="Plastocyanin-like" evidence="11">
    <location>
        <begin position="206"/>
        <end position="353"/>
    </location>
</feature>
<dbReference type="SUPFAM" id="SSF49503">
    <property type="entry name" value="Cupredoxins"/>
    <property type="match status" value="3"/>
</dbReference>
<dbReference type="InterPro" id="IPR002355">
    <property type="entry name" value="Cu_oxidase_Cu_BS"/>
</dbReference>
<dbReference type="InterPro" id="IPR033138">
    <property type="entry name" value="Cu_oxidase_CS"/>
</dbReference>
<dbReference type="GO" id="GO:0046274">
    <property type="term" value="P:lignin catabolic process"/>
    <property type="evidence" value="ECO:0007669"/>
    <property type="project" value="UniProtKB-KW"/>
</dbReference>
<name>A0A6A6HR58_9PLEO</name>
<dbReference type="CDD" id="cd13854">
    <property type="entry name" value="CuRO_1_MaLCC_like"/>
    <property type="match status" value="1"/>
</dbReference>
<organism evidence="14 15">
    <name type="scientific">Trematosphaeria pertusa</name>
    <dbReference type="NCBI Taxonomy" id="390896"/>
    <lineage>
        <taxon>Eukaryota</taxon>
        <taxon>Fungi</taxon>
        <taxon>Dikarya</taxon>
        <taxon>Ascomycota</taxon>
        <taxon>Pezizomycotina</taxon>
        <taxon>Dothideomycetes</taxon>
        <taxon>Pleosporomycetidae</taxon>
        <taxon>Pleosporales</taxon>
        <taxon>Massarineae</taxon>
        <taxon>Trematosphaeriaceae</taxon>
        <taxon>Trematosphaeria</taxon>
    </lineage>
</organism>
<comment type="catalytic activity">
    <reaction evidence="1">
        <text>4 hydroquinone + O2 = 4 benzosemiquinone + 2 H2O</text>
        <dbReference type="Rhea" id="RHEA:11276"/>
        <dbReference type="ChEBI" id="CHEBI:15377"/>
        <dbReference type="ChEBI" id="CHEBI:15379"/>
        <dbReference type="ChEBI" id="CHEBI:17594"/>
        <dbReference type="ChEBI" id="CHEBI:17977"/>
        <dbReference type="EC" id="1.10.3.2"/>
    </reaction>
</comment>
<dbReference type="InterPro" id="IPR001117">
    <property type="entry name" value="Cu-oxidase_2nd"/>
</dbReference>
<dbReference type="FunFam" id="2.60.40.420:FF:000045">
    <property type="entry name" value="Laccase 2"/>
    <property type="match status" value="1"/>
</dbReference>
<dbReference type="Pfam" id="PF00394">
    <property type="entry name" value="Cu-oxidase"/>
    <property type="match status" value="1"/>
</dbReference>
<sequence length="602" mass="65477">MKSFLAFGVTLLGLSAPLVSGAALKAEPLGITPADALEKRQSCVNGPTSRNCWLPGFDANTDMYSKWPNTGRTVVYDFSITNTTCNPDGNGARVCMLINGKMPGPTIIANWGDTIRVTIRNMLQHNGTSIHWHGVRMLNSNIQDGVNGITECALAPGDAKSYQFKATEYGTSWYHSHFSAQYGDGVIGTIIINGPATANYDIDLGTYTLQDWYYITSYQAAARAFNFGLGGAPPTSDNILINGTNKNAQGTTGSYNKVTLKKGKTHRLRLVNTALDAALRVSLDGHPFTVIANDFVPIVPFTTNYLIVGIGQRYDIIINANQTSGNYWFRATAEPNCQSTSNGQGKAIFTYEGTTVADPTTNAWPNPPASCSDPVSTPKIAKNVPSNTFATQAQDLPIGFGPVQSNNQSLILWTINGTSMIIDPAKPTVQYVAEKNTSYPASYNVVEVAPNAAWTYWVIQQAAGAPPIAHPIHLHGHDMYLLGSGSGQFDVDANLAQLQFTNPPRRDVTHIRGGGWLVIAYPTDNPGAWLMHCHIAFHVAMGLSVQFLERKSEIALPQRNSEWYNTCQNWKNYQQNKPVYPQDDSGLKKRWPPVVGGLGAEI</sequence>
<keyword evidence="9" id="KW-0439">Lignin degradation</keyword>
<dbReference type="GO" id="GO:0005507">
    <property type="term" value="F:copper ion binding"/>
    <property type="evidence" value="ECO:0007669"/>
    <property type="project" value="InterPro"/>
</dbReference>
<dbReference type="GeneID" id="54584637"/>
<keyword evidence="10" id="KW-0732">Signal</keyword>
<feature type="domain" description="Plastocyanin-like" evidence="13">
    <location>
        <begin position="80"/>
        <end position="195"/>
    </location>
</feature>
<dbReference type="Pfam" id="PF07731">
    <property type="entry name" value="Cu-oxidase_2"/>
    <property type="match status" value="1"/>
</dbReference>
<dbReference type="FunFam" id="2.60.40.420:FF:000021">
    <property type="entry name" value="Extracellular dihydrogeodin oxidase/laccase"/>
    <property type="match status" value="1"/>
</dbReference>
<dbReference type="PANTHER" id="PTHR11709">
    <property type="entry name" value="MULTI-COPPER OXIDASE"/>
    <property type="match status" value="1"/>
</dbReference>
<evidence type="ECO:0000256" key="7">
    <source>
        <dbReference type="ARBA" id="ARBA00023008"/>
    </source>
</evidence>
<reference evidence="14" key="1">
    <citation type="journal article" date="2020" name="Stud. Mycol.">
        <title>101 Dothideomycetes genomes: a test case for predicting lifestyles and emergence of pathogens.</title>
        <authorList>
            <person name="Haridas S."/>
            <person name="Albert R."/>
            <person name="Binder M."/>
            <person name="Bloem J."/>
            <person name="Labutti K."/>
            <person name="Salamov A."/>
            <person name="Andreopoulos B."/>
            <person name="Baker S."/>
            <person name="Barry K."/>
            <person name="Bills G."/>
            <person name="Bluhm B."/>
            <person name="Cannon C."/>
            <person name="Castanera R."/>
            <person name="Culley D."/>
            <person name="Daum C."/>
            <person name="Ezra D."/>
            <person name="Gonzalez J."/>
            <person name="Henrissat B."/>
            <person name="Kuo A."/>
            <person name="Liang C."/>
            <person name="Lipzen A."/>
            <person name="Lutzoni F."/>
            <person name="Magnuson J."/>
            <person name="Mondo S."/>
            <person name="Nolan M."/>
            <person name="Ohm R."/>
            <person name="Pangilinan J."/>
            <person name="Park H.-J."/>
            <person name="Ramirez L."/>
            <person name="Alfaro M."/>
            <person name="Sun H."/>
            <person name="Tritt A."/>
            <person name="Yoshinaga Y."/>
            <person name="Zwiers L.-H."/>
            <person name="Turgeon B."/>
            <person name="Goodwin S."/>
            <person name="Spatafora J."/>
            <person name="Crous P."/>
            <person name="Grigoriev I."/>
        </authorList>
    </citation>
    <scope>NUCLEOTIDE SEQUENCE</scope>
    <source>
        <strain evidence="14">CBS 122368</strain>
    </source>
</reference>
<evidence type="ECO:0000259" key="12">
    <source>
        <dbReference type="Pfam" id="PF07731"/>
    </source>
</evidence>
<comment type="cofactor">
    <cofactor evidence="2">
        <name>Cu cation</name>
        <dbReference type="ChEBI" id="CHEBI:23378"/>
    </cofactor>
</comment>
<dbReference type="OrthoDB" id="2121828at2759"/>
<dbReference type="Gene3D" id="2.60.40.420">
    <property type="entry name" value="Cupredoxins - blue copper proteins"/>
    <property type="match status" value="3"/>
</dbReference>
<dbReference type="InterPro" id="IPR011707">
    <property type="entry name" value="Cu-oxidase-like_N"/>
</dbReference>